<evidence type="ECO:0000313" key="2">
    <source>
        <dbReference type="Proteomes" id="UP000034881"/>
    </source>
</evidence>
<comment type="caution">
    <text evidence="1">The sequence shown here is derived from an EMBL/GenBank/DDBJ whole genome shotgun (WGS) entry which is preliminary data.</text>
</comment>
<dbReference type="Proteomes" id="UP000034881">
    <property type="component" value="Unassembled WGS sequence"/>
</dbReference>
<organism evidence="1 2">
    <name type="scientific">Candidatus Daviesbacteria bacterium GW2011_GWC2_40_12</name>
    <dbReference type="NCBI Taxonomy" id="1618431"/>
    <lineage>
        <taxon>Bacteria</taxon>
        <taxon>Candidatus Daviesiibacteriota</taxon>
    </lineage>
</organism>
<dbReference type="AlphaFoldDB" id="A0A0G0T6N9"/>
<reference evidence="1 2" key="1">
    <citation type="journal article" date="2015" name="Nature">
        <title>rRNA introns, odd ribosomes, and small enigmatic genomes across a large radiation of phyla.</title>
        <authorList>
            <person name="Brown C.T."/>
            <person name="Hug L.A."/>
            <person name="Thomas B.C."/>
            <person name="Sharon I."/>
            <person name="Castelle C.J."/>
            <person name="Singh A."/>
            <person name="Wilkins M.J."/>
            <person name="Williams K.H."/>
            <person name="Banfield J.F."/>
        </authorList>
    </citation>
    <scope>NUCLEOTIDE SEQUENCE [LARGE SCALE GENOMIC DNA]</scope>
</reference>
<sequence>MVGIPLIIQNNKKFHLHSYQSEKELEEIVTQYTPDIFGKNSVYINLKRKITSVKGISGIPDGFLLDFERNKLFIVEVELSSHDIIRHISNQLIRFKVAMNNPDLKESLAQDFHKKITENNSKRASLADIQNLIGKNFGIAILIDNISEQLVEIVNMLSQDGTDVLAVPFEMYTDQNNKIFKFTTFTKEAFENESKKWTFKWSTIPVEKHLEKGKGDFKKVFSMLNSEICSISGVSQKSRKNWITYQTSPLKNFCTIRFLPDSLEIHLKCSHEFRDEKGISRVIKRTPAWAFDRVFNVTSEDEIEYAINLIKQAYRCICNKKIKI</sequence>
<evidence type="ECO:0000313" key="1">
    <source>
        <dbReference type="EMBL" id="KKR42785.1"/>
    </source>
</evidence>
<proteinExistence type="predicted"/>
<name>A0A0G0T6N9_9BACT</name>
<accession>A0A0G0T6N9</accession>
<gene>
    <name evidence="1" type="ORF">UT77_C0001G0236</name>
</gene>
<protein>
    <submittedName>
        <fullName evidence="1">Uncharacterized protein</fullName>
    </submittedName>
</protein>
<dbReference type="EMBL" id="LBYB01000001">
    <property type="protein sequence ID" value="KKR42785.1"/>
    <property type="molecule type" value="Genomic_DNA"/>
</dbReference>